<dbReference type="CDD" id="cd02503">
    <property type="entry name" value="MobA"/>
    <property type="match status" value="1"/>
</dbReference>
<comment type="caution">
    <text evidence="9">The sequence shown here is derived from an EMBL/GenBank/DDBJ whole genome shotgun (WGS) entry which is preliminary data.</text>
</comment>
<evidence type="ECO:0000256" key="2">
    <source>
        <dbReference type="ARBA" id="ARBA00022679"/>
    </source>
</evidence>
<gene>
    <name evidence="9" type="ORF">BFC17_00340</name>
</gene>
<dbReference type="GO" id="GO:0005525">
    <property type="term" value="F:GTP binding"/>
    <property type="evidence" value="ECO:0007669"/>
    <property type="project" value="UniProtKB-KW"/>
</dbReference>
<evidence type="ECO:0000259" key="8">
    <source>
        <dbReference type="Pfam" id="PF12804"/>
    </source>
</evidence>
<dbReference type="InterPro" id="IPR013482">
    <property type="entry name" value="Molybde_CF_guanTrfase"/>
</dbReference>
<keyword evidence="5" id="KW-0460">Magnesium</keyword>
<dbReference type="SUPFAM" id="SSF53448">
    <property type="entry name" value="Nucleotide-diphospho-sugar transferases"/>
    <property type="match status" value="1"/>
</dbReference>
<dbReference type="Pfam" id="PF12804">
    <property type="entry name" value="NTP_transf_3"/>
    <property type="match status" value="1"/>
</dbReference>
<dbReference type="GO" id="GO:0046872">
    <property type="term" value="F:metal ion binding"/>
    <property type="evidence" value="ECO:0007669"/>
    <property type="project" value="UniProtKB-KW"/>
</dbReference>
<dbReference type="GO" id="GO:0016779">
    <property type="term" value="F:nucleotidyltransferase activity"/>
    <property type="evidence" value="ECO:0007669"/>
    <property type="project" value="TreeGrafter"/>
</dbReference>
<evidence type="ECO:0000256" key="3">
    <source>
        <dbReference type="ARBA" id="ARBA00022723"/>
    </source>
</evidence>
<protein>
    <recommendedName>
        <fullName evidence="8">MobA-like NTP transferase domain-containing protein</fullName>
    </recommendedName>
</protein>
<reference evidence="9 10" key="1">
    <citation type="submission" date="2016-09" db="EMBL/GenBank/DDBJ databases">
        <title>Alteromonas lipolytica, a new species isolated from sea water.</title>
        <authorList>
            <person name="Wu Y.-H."/>
            <person name="Cheng H."/>
            <person name="Xu X.-W."/>
        </authorList>
    </citation>
    <scope>NUCLEOTIDE SEQUENCE [LARGE SCALE GENOMIC DNA]</scope>
    <source>
        <strain evidence="9 10">JW12</strain>
    </source>
</reference>
<dbReference type="OrthoDB" id="9788394at2"/>
<evidence type="ECO:0000313" key="9">
    <source>
        <dbReference type="EMBL" id="OFI36363.1"/>
    </source>
</evidence>
<evidence type="ECO:0000256" key="7">
    <source>
        <dbReference type="ARBA" id="ARBA00023150"/>
    </source>
</evidence>
<dbReference type="EMBL" id="MJIC01000001">
    <property type="protein sequence ID" value="OFI36363.1"/>
    <property type="molecule type" value="Genomic_DNA"/>
</dbReference>
<evidence type="ECO:0000313" key="10">
    <source>
        <dbReference type="Proteomes" id="UP000176037"/>
    </source>
</evidence>
<evidence type="ECO:0000256" key="5">
    <source>
        <dbReference type="ARBA" id="ARBA00022842"/>
    </source>
</evidence>
<dbReference type="Gene3D" id="3.90.550.10">
    <property type="entry name" value="Spore Coat Polysaccharide Biosynthesis Protein SpsA, Chain A"/>
    <property type="match status" value="1"/>
</dbReference>
<evidence type="ECO:0000256" key="6">
    <source>
        <dbReference type="ARBA" id="ARBA00023134"/>
    </source>
</evidence>
<feature type="domain" description="MobA-like NTP transferase" evidence="8">
    <location>
        <begin position="20"/>
        <end position="154"/>
    </location>
</feature>
<keyword evidence="4" id="KW-0547">Nucleotide-binding</keyword>
<keyword evidence="3" id="KW-0479">Metal-binding</keyword>
<accession>A0A1E8FLQ6</accession>
<proteinExistence type="predicted"/>
<keyword evidence="10" id="KW-1185">Reference proteome</keyword>
<keyword evidence="6" id="KW-0342">GTP-binding</keyword>
<dbReference type="AlphaFoldDB" id="A0A1E8FLQ6"/>
<dbReference type="InterPro" id="IPR025877">
    <property type="entry name" value="MobA-like_NTP_Trfase"/>
</dbReference>
<evidence type="ECO:0000256" key="1">
    <source>
        <dbReference type="ARBA" id="ARBA00022490"/>
    </source>
</evidence>
<evidence type="ECO:0000256" key="4">
    <source>
        <dbReference type="ARBA" id="ARBA00022741"/>
    </source>
</evidence>
<keyword evidence="2" id="KW-0808">Transferase</keyword>
<name>A0A1E8FLQ6_9ALTE</name>
<organism evidence="9 10">
    <name type="scientific">Alteromonas lipolytica</name>
    <dbReference type="NCBI Taxonomy" id="1856405"/>
    <lineage>
        <taxon>Bacteria</taxon>
        <taxon>Pseudomonadati</taxon>
        <taxon>Pseudomonadota</taxon>
        <taxon>Gammaproteobacteria</taxon>
        <taxon>Alteromonadales</taxon>
        <taxon>Alteromonadaceae</taxon>
        <taxon>Alteromonas/Salinimonas group</taxon>
        <taxon>Alteromonas</taxon>
    </lineage>
</organism>
<dbReference type="GO" id="GO:0006777">
    <property type="term" value="P:Mo-molybdopterin cofactor biosynthetic process"/>
    <property type="evidence" value="ECO:0007669"/>
    <property type="project" value="UniProtKB-KW"/>
</dbReference>
<sequence length="201" mass="21473">MKAELSIDRIVEQAPHYAIGFILAGGRSSRMGTDKARVKVGEKSMLSIAQSVLGSAALNQHFVVGGDAADLTESYPGQGPASAIAHILQQFTASAAVKGVALFLPVDMPNLSVSALNHLLKLSHELLRPVYYNDCYLPLVLPVSADVIAITKALVADDPCLSVRKLLQGTQAISEPFTGNPQEMVNINRPEDLTRLTTKIV</sequence>
<dbReference type="PANTHER" id="PTHR19136">
    <property type="entry name" value="MOLYBDENUM COFACTOR GUANYLYLTRANSFERASE"/>
    <property type="match status" value="1"/>
</dbReference>
<keyword evidence="1" id="KW-0963">Cytoplasm</keyword>
<dbReference type="Proteomes" id="UP000176037">
    <property type="component" value="Unassembled WGS sequence"/>
</dbReference>
<dbReference type="STRING" id="1856405.BFC17_00340"/>
<keyword evidence="7" id="KW-0501">Molybdenum cofactor biosynthesis</keyword>
<dbReference type="RefSeq" id="WP_070174474.1">
    <property type="nucleotide sequence ID" value="NZ_BMJR01000004.1"/>
</dbReference>
<dbReference type="PANTHER" id="PTHR19136:SF81">
    <property type="entry name" value="MOLYBDENUM COFACTOR GUANYLYLTRANSFERASE"/>
    <property type="match status" value="1"/>
</dbReference>
<dbReference type="InterPro" id="IPR029044">
    <property type="entry name" value="Nucleotide-diphossugar_trans"/>
</dbReference>